<proteinExistence type="predicted"/>
<dbReference type="InterPro" id="IPR036188">
    <property type="entry name" value="FAD/NAD-bd_sf"/>
</dbReference>
<comment type="caution">
    <text evidence="7">The sequence shown here is derived from an EMBL/GenBank/DDBJ whole genome shotgun (WGS) entry which is preliminary data.</text>
</comment>
<dbReference type="InterPro" id="IPR028202">
    <property type="entry name" value="Reductase_C"/>
</dbReference>
<dbReference type="PANTHER" id="PTHR43557:SF2">
    <property type="entry name" value="RIESKE DOMAIN-CONTAINING PROTEIN-RELATED"/>
    <property type="match status" value="1"/>
</dbReference>
<evidence type="ECO:0000259" key="5">
    <source>
        <dbReference type="Pfam" id="PF07992"/>
    </source>
</evidence>
<keyword evidence="3" id="KW-0274">FAD</keyword>
<comment type="cofactor">
    <cofactor evidence="1">
        <name>FAD</name>
        <dbReference type="ChEBI" id="CHEBI:57692"/>
    </cofactor>
</comment>
<dbReference type="EMBL" id="BAAAND010000012">
    <property type="protein sequence ID" value="GAA1608427.1"/>
    <property type="molecule type" value="Genomic_DNA"/>
</dbReference>
<keyword evidence="8" id="KW-1185">Reference proteome</keyword>
<keyword evidence="2" id="KW-0285">Flavoprotein</keyword>
<dbReference type="RefSeq" id="WP_344199015.1">
    <property type="nucleotide sequence ID" value="NZ_BAAAND010000012.1"/>
</dbReference>
<feature type="domain" description="FAD/NAD(P)-binding" evidence="5">
    <location>
        <begin position="1"/>
        <end position="324"/>
    </location>
</feature>
<dbReference type="PRINTS" id="PR00368">
    <property type="entry name" value="FADPNR"/>
</dbReference>
<evidence type="ECO:0000313" key="8">
    <source>
        <dbReference type="Proteomes" id="UP001500190"/>
    </source>
</evidence>
<evidence type="ECO:0000256" key="2">
    <source>
        <dbReference type="ARBA" id="ARBA00022630"/>
    </source>
</evidence>
<evidence type="ECO:0000313" key="7">
    <source>
        <dbReference type="EMBL" id="GAA1608427.1"/>
    </source>
</evidence>
<feature type="domain" description="Reductase C-terminal" evidence="6">
    <location>
        <begin position="343"/>
        <end position="401"/>
    </location>
</feature>
<dbReference type="InterPro" id="IPR023753">
    <property type="entry name" value="FAD/NAD-binding_dom"/>
</dbReference>
<reference evidence="7 8" key="1">
    <citation type="journal article" date="2019" name="Int. J. Syst. Evol. Microbiol.">
        <title>The Global Catalogue of Microorganisms (GCM) 10K type strain sequencing project: providing services to taxonomists for standard genome sequencing and annotation.</title>
        <authorList>
            <consortium name="The Broad Institute Genomics Platform"/>
            <consortium name="The Broad Institute Genome Sequencing Center for Infectious Disease"/>
            <person name="Wu L."/>
            <person name="Ma J."/>
        </authorList>
    </citation>
    <scope>NUCLEOTIDE SEQUENCE [LARGE SCALE GENOMIC DNA]</scope>
    <source>
        <strain evidence="7 8">JCM 14304</strain>
    </source>
</reference>
<gene>
    <name evidence="7" type="ORF">GCM10009742_68410</name>
</gene>
<dbReference type="Gene3D" id="3.30.390.30">
    <property type="match status" value="1"/>
</dbReference>
<dbReference type="PANTHER" id="PTHR43557">
    <property type="entry name" value="APOPTOSIS-INDUCING FACTOR 1"/>
    <property type="match status" value="1"/>
</dbReference>
<evidence type="ECO:0000256" key="3">
    <source>
        <dbReference type="ARBA" id="ARBA00022827"/>
    </source>
</evidence>
<organism evidence="7 8">
    <name type="scientific">Kribbella karoonensis</name>
    <dbReference type="NCBI Taxonomy" id="324851"/>
    <lineage>
        <taxon>Bacteria</taxon>
        <taxon>Bacillati</taxon>
        <taxon>Actinomycetota</taxon>
        <taxon>Actinomycetes</taxon>
        <taxon>Propionibacteriales</taxon>
        <taxon>Kribbellaceae</taxon>
        <taxon>Kribbella</taxon>
    </lineage>
</organism>
<dbReference type="SUPFAM" id="SSF55424">
    <property type="entry name" value="FAD/NAD-linked reductases, dimerisation (C-terminal) domain"/>
    <property type="match status" value="1"/>
</dbReference>
<dbReference type="Pfam" id="PF14759">
    <property type="entry name" value="Reductase_C"/>
    <property type="match status" value="1"/>
</dbReference>
<dbReference type="Gene3D" id="3.50.50.60">
    <property type="entry name" value="FAD/NAD(P)-binding domain"/>
    <property type="match status" value="2"/>
</dbReference>
<dbReference type="Proteomes" id="UP001500190">
    <property type="component" value="Unassembled WGS sequence"/>
</dbReference>
<evidence type="ECO:0000256" key="4">
    <source>
        <dbReference type="ARBA" id="ARBA00023002"/>
    </source>
</evidence>
<dbReference type="PRINTS" id="PR00411">
    <property type="entry name" value="PNDRDTASEI"/>
</dbReference>
<protein>
    <submittedName>
        <fullName evidence="7">FAD-dependent oxidoreductase</fullName>
    </submittedName>
</protein>
<keyword evidence="4" id="KW-0560">Oxidoreductase</keyword>
<accession>A0ABN2EJR7</accession>
<dbReference type="InterPro" id="IPR050446">
    <property type="entry name" value="FAD-oxidoreductase/Apoptosis"/>
</dbReference>
<dbReference type="SUPFAM" id="SSF51905">
    <property type="entry name" value="FAD/NAD(P)-binding domain"/>
    <property type="match status" value="1"/>
</dbReference>
<evidence type="ECO:0000256" key="1">
    <source>
        <dbReference type="ARBA" id="ARBA00001974"/>
    </source>
</evidence>
<evidence type="ECO:0000259" key="6">
    <source>
        <dbReference type="Pfam" id="PF14759"/>
    </source>
</evidence>
<dbReference type="Pfam" id="PF07992">
    <property type="entry name" value="Pyr_redox_2"/>
    <property type="match status" value="1"/>
</dbReference>
<dbReference type="InterPro" id="IPR016156">
    <property type="entry name" value="FAD/NAD-linked_Rdtase_dimer_sf"/>
</dbReference>
<sequence>MSVLVVGASAAGLTTAEALRRKGFRDRITVLGAECHPPYDRPPLSKQFLLGDWDESRTRLRPDAMLSALDAEFVLGDPAVSLSDHTVHTTTGRSFTADRVVIATGLTPRHLPGPPLEGVHVLRTLDDAAALRKALAPGGGGGSPRPGGGVADVVGEGARCGGGGGAARGPRVVVVGDGVLGAEIAATVRKLGFAVTLAGPQAALMEAQLGSVVGALLGDLHAAEGVELRLGCAVDGLEDVDGRVSGVRLVGGEVLPADVAVVALGATPATGWLEGSGLTVDNGIVCDEFCQAGEGIYAAGDVARWRHEDGFVRLENRTNATEQALCVAANIVGEHQPYRPVPYFWTDQFGTKLQLHGRPSADLMVAEGTVGERFVAHYRDAGRIVGVLGWNTPKQTRAHRQHLVGT</sequence>
<name>A0ABN2EJR7_9ACTN</name>